<evidence type="ECO:0000256" key="1">
    <source>
        <dbReference type="SAM" id="MobiDB-lite"/>
    </source>
</evidence>
<protein>
    <submittedName>
        <fullName evidence="2">Uncharacterized protein</fullName>
    </submittedName>
</protein>
<comment type="caution">
    <text evidence="2">The sequence shown here is derived from an EMBL/GenBank/DDBJ whole genome shotgun (WGS) entry which is preliminary data.</text>
</comment>
<dbReference type="Proteomes" id="UP001499930">
    <property type="component" value="Unassembled WGS sequence"/>
</dbReference>
<evidence type="ECO:0000313" key="2">
    <source>
        <dbReference type="EMBL" id="GAA3019320.1"/>
    </source>
</evidence>
<feature type="region of interest" description="Disordered" evidence="1">
    <location>
        <begin position="44"/>
        <end position="70"/>
    </location>
</feature>
<keyword evidence="3" id="KW-1185">Reference proteome</keyword>
<name>A0ABN3Y5B6_9ACTN</name>
<proteinExistence type="predicted"/>
<organism evidence="2 3">
    <name type="scientific">Streptosporangium longisporum</name>
    <dbReference type="NCBI Taxonomy" id="46187"/>
    <lineage>
        <taxon>Bacteria</taxon>
        <taxon>Bacillati</taxon>
        <taxon>Actinomycetota</taxon>
        <taxon>Actinomycetes</taxon>
        <taxon>Streptosporangiales</taxon>
        <taxon>Streptosporangiaceae</taxon>
        <taxon>Streptosporangium</taxon>
    </lineage>
</organism>
<feature type="compositionally biased region" description="Basic and acidic residues" evidence="1">
    <location>
        <begin position="44"/>
        <end position="55"/>
    </location>
</feature>
<evidence type="ECO:0000313" key="3">
    <source>
        <dbReference type="Proteomes" id="UP001499930"/>
    </source>
</evidence>
<dbReference type="EMBL" id="BAAAWD010000014">
    <property type="protein sequence ID" value="GAA3019320.1"/>
    <property type="molecule type" value="Genomic_DNA"/>
</dbReference>
<accession>A0ABN3Y5B6</accession>
<reference evidence="2 3" key="1">
    <citation type="journal article" date="2019" name="Int. J. Syst. Evol. Microbiol.">
        <title>The Global Catalogue of Microorganisms (GCM) 10K type strain sequencing project: providing services to taxonomists for standard genome sequencing and annotation.</title>
        <authorList>
            <consortium name="The Broad Institute Genomics Platform"/>
            <consortium name="The Broad Institute Genome Sequencing Center for Infectious Disease"/>
            <person name="Wu L."/>
            <person name="Ma J."/>
        </authorList>
    </citation>
    <scope>NUCLEOTIDE SEQUENCE [LARGE SCALE GENOMIC DNA]</scope>
    <source>
        <strain evidence="2 3">JCM 3106</strain>
    </source>
</reference>
<gene>
    <name evidence="2" type="ORF">GCM10017559_49380</name>
</gene>
<sequence length="70" mass="7893">MSFDFGTPHAVCSHCGHNLERRSGLDRIVYLDWLLDPKLDRAACETSPTERHAPRGETPMSVRQEGSKLL</sequence>